<feature type="signal peptide" evidence="1">
    <location>
        <begin position="1"/>
        <end position="24"/>
    </location>
</feature>
<evidence type="ECO:0008006" key="4">
    <source>
        <dbReference type="Google" id="ProtNLM"/>
    </source>
</evidence>
<dbReference type="EMBL" id="WESC01000009">
    <property type="protein sequence ID" value="KAB7739685.1"/>
    <property type="molecule type" value="Genomic_DNA"/>
</dbReference>
<proteinExistence type="predicted"/>
<evidence type="ECO:0000313" key="3">
    <source>
        <dbReference type="Proteomes" id="UP000468901"/>
    </source>
</evidence>
<protein>
    <recommendedName>
        <fullName evidence="4">Invasion associated locus B family protein</fullName>
    </recommendedName>
</protein>
<name>A0A6N6VFS6_9HYPH</name>
<sequence length="188" mass="19887">MFFRRVALGALLIALIAPLAPAIAADATSAAAAEQGPKPEIKKFGSWAMRCDTNPKDAKQKECHAFVDIRIGEDGKQRVLYLGVGYIPKKTDGSMFMFAITPLGTILPAGLGIDIDNSGKAKFGGPFIFCVPLGCQAEMPLKAENLKALKSAKEMEVAFKHAGKGDIKVPVKLDGFSAAIAALPKQKG</sequence>
<dbReference type="Proteomes" id="UP000468901">
    <property type="component" value="Unassembled WGS sequence"/>
</dbReference>
<dbReference type="RefSeq" id="WP_152216494.1">
    <property type="nucleotide sequence ID" value="NZ_WESC01000009.1"/>
</dbReference>
<dbReference type="Gene3D" id="2.60.40.1880">
    <property type="entry name" value="Invasion associated locus B (IalB) protein"/>
    <property type="match status" value="1"/>
</dbReference>
<keyword evidence="1" id="KW-0732">Signal</keyword>
<comment type="caution">
    <text evidence="2">The sequence shown here is derived from an EMBL/GenBank/DDBJ whole genome shotgun (WGS) entry which is preliminary data.</text>
</comment>
<evidence type="ECO:0000313" key="2">
    <source>
        <dbReference type="EMBL" id="KAB7739685.1"/>
    </source>
</evidence>
<dbReference type="InterPro" id="IPR010642">
    <property type="entry name" value="Invasion_prot_B"/>
</dbReference>
<reference evidence="2 3" key="1">
    <citation type="submission" date="2019-09" db="EMBL/GenBank/DDBJ databases">
        <title>Parvibaculum sedimenti sp. nov., isolated from sediment.</title>
        <authorList>
            <person name="Wang Y."/>
        </authorList>
    </citation>
    <scope>NUCLEOTIDE SEQUENCE [LARGE SCALE GENOMIC DNA]</scope>
    <source>
        <strain evidence="2 3">HXT-9</strain>
    </source>
</reference>
<dbReference type="Pfam" id="PF06776">
    <property type="entry name" value="IalB"/>
    <property type="match status" value="1"/>
</dbReference>
<feature type="chain" id="PRO_5026661232" description="Invasion associated locus B family protein" evidence="1">
    <location>
        <begin position="25"/>
        <end position="188"/>
    </location>
</feature>
<evidence type="ECO:0000256" key="1">
    <source>
        <dbReference type="SAM" id="SignalP"/>
    </source>
</evidence>
<organism evidence="2 3">
    <name type="scientific">Parvibaculum sedimenti</name>
    <dbReference type="NCBI Taxonomy" id="2608632"/>
    <lineage>
        <taxon>Bacteria</taxon>
        <taxon>Pseudomonadati</taxon>
        <taxon>Pseudomonadota</taxon>
        <taxon>Alphaproteobacteria</taxon>
        <taxon>Hyphomicrobiales</taxon>
        <taxon>Parvibaculaceae</taxon>
        <taxon>Parvibaculum</taxon>
    </lineage>
</organism>
<gene>
    <name evidence="2" type="ORF">F2P47_11455</name>
</gene>
<accession>A0A6N6VFS6</accession>
<dbReference type="InterPro" id="IPR038696">
    <property type="entry name" value="IalB_sf"/>
</dbReference>
<dbReference type="AlphaFoldDB" id="A0A6N6VFS6"/>
<keyword evidence="3" id="KW-1185">Reference proteome</keyword>